<organism evidence="1">
    <name type="scientific">Pseudictyota dubia</name>
    <dbReference type="NCBI Taxonomy" id="2749911"/>
    <lineage>
        <taxon>Eukaryota</taxon>
        <taxon>Sar</taxon>
        <taxon>Stramenopiles</taxon>
        <taxon>Ochrophyta</taxon>
        <taxon>Bacillariophyta</taxon>
        <taxon>Mediophyceae</taxon>
        <taxon>Biddulphiophycidae</taxon>
        <taxon>Eupodiscales</taxon>
        <taxon>Odontellaceae</taxon>
        <taxon>Pseudictyota</taxon>
    </lineage>
</organism>
<proteinExistence type="predicted"/>
<gene>
    <name evidence="1" type="ORF">TDUB1175_LOCUS20412</name>
</gene>
<protein>
    <submittedName>
        <fullName evidence="1">Uncharacterized protein</fullName>
    </submittedName>
</protein>
<evidence type="ECO:0000313" key="1">
    <source>
        <dbReference type="EMBL" id="CAD8321996.1"/>
    </source>
</evidence>
<dbReference type="EMBL" id="HBED01040579">
    <property type="protein sequence ID" value="CAD8321996.1"/>
    <property type="molecule type" value="Transcribed_RNA"/>
</dbReference>
<reference evidence="1" key="1">
    <citation type="submission" date="2021-01" db="EMBL/GenBank/DDBJ databases">
        <authorList>
            <person name="Corre E."/>
            <person name="Pelletier E."/>
            <person name="Niang G."/>
            <person name="Scheremetjew M."/>
            <person name="Finn R."/>
            <person name="Kale V."/>
            <person name="Holt S."/>
            <person name="Cochrane G."/>
            <person name="Meng A."/>
            <person name="Brown T."/>
            <person name="Cohen L."/>
        </authorList>
    </citation>
    <scope>NUCLEOTIDE SEQUENCE</scope>
    <source>
        <strain evidence="1">CCMP147</strain>
    </source>
</reference>
<name>A0A7R9ZGA3_9STRA</name>
<accession>A0A7R9ZGA3</accession>
<sequence length="245" mass="27095">MFCLFKPILCLHINGFCCPCLESEEDHLTRIAELSLTTVSIKWYRRMITNPGSGEDKGWFSGDGVLQCGSIQNTTDNALRVGNDLNQPELSCYVGIDATLDVFDTSNGPAVFITSKEYKFVDDDSSLSEDKYDKISGVKPAVMQKCIPLYKIGSVSSGTDNDWNDFGVEDFHVSGVVLRDNRGKKLLIFNVGQGSKQRSLTRNEVVQHLSTLVSWDRKRTAINESNSVEATNTAGNSAQSYKSLQ</sequence>
<dbReference type="AlphaFoldDB" id="A0A7R9ZGA3"/>